<feature type="region of interest" description="Disordered" evidence="8">
    <location>
        <begin position="431"/>
        <end position="450"/>
    </location>
</feature>
<evidence type="ECO:0000256" key="5">
    <source>
        <dbReference type="ARBA" id="ARBA00022840"/>
    </source>
</evidence>
<name>A0ABP0M2E2_9DINO</name>
<dbReference type="InterPro" id="IPR027417">
    <property type="entry name" value="P-loop_NTPase"/>
</dbReference>
<proteinExistence type="predicted"/>
<dbReference type="InterPro" id="IPR003593">
    <property type="entry name" value="AAA+_ATPase"/>
</dbReference>
<keyword evidence="6 9" id="KW-1133">Transmembrane helix</keyword>
<evidence type="ECO:0000313" key="12">
    <source>
        <dbReference type="Proteomes" id="UP001642464"/>
    </source>
</evidence>
<evidence type="ECO:0000256" key="6">
    <source>
        <dbReference type="ARBA" id="ARBA00022989"/>
    </source>
</evidence>
<dbReference type="Gene3D" id="3.40.50.300">
    <property type="entry name" value="P-loop containing nucleotide triphosphate hydrolases"/>
    <property type="match status" value="1"/>
</dbReference>
<dbReference type="InterPro" id="IPR013525">
    <property type="entry name" value="ABC2_TM"/>
</dbReference>
<dbReference type="InterPro" id="IPR003439">
    <property type="entry name" value="ABC_transporter-like_ATP-bd"/>
</dbReference>
<dbReference type="InterPro" id="IPR050352">
    <property type="entry name" value="ABCG_transporters"/>
</dbReference>
<evidence type="ECO:0000256" key="3">
    <source>
        <dbReference type="ARBA" id="ARBA00022692"/>
    </source>
</evidence>
<feature type="transmembrane region" description="Helical" evidence="9">
    <location>
        <begin position="366"/>
        <end position="386"/>
    </location>
</feature>
<keyword evidence="3 9" id="KW-0812">Transmembrane</keyword>
<accession>A0ABP0M2E2</accession>
<dbReference type="PANTHER" id="PTHR48041:SF41">
    <property type="entry name" value="ABC TRANSPORTER G FAMILY"/>
    <property type="match status" value="1"/>
</dbReference>
<dbReference type="PANTHER" id="PTHR48041">
    <property type="entry name" value="ABC TRANSPORTER G FAMILY MEMBER 28"/>
    <property type="match status" value="1"/>
</dbReference>
<dbReference type="SMART" id="SM00382">
    <property type="entry name" value="AAA"/>
    <property type="match status" value="1"/>
</dbReference>
<comment type="subcellular location">
    <subcellularLocation>
        <location evidence="1">Membrane</location>
        <topology evidence="1">Multi-pass membrane protein</topology>
    </subcellularLocation>
</comment>
<evidence type="ECO:0000256" key="7">
    <source>
        <dbReference type="ARBA" id="ARBA00023136"/>
    </source>
</evidence>
<dbReference type="SUPFAM" id="SSF52540">
    <property type="entry name" value="P-loop containing nucleoside triphosphate hydrolases"/>
    <property type="match status" value="1"/>
</dbReference>
<dbReference type="PROSITE" id="PS50893">
    <property type="entry name" value="ABC_TRANSPORTER_2"/>
    <property type="match status" value="1"/>
</dbReference>
<dbReference type="Pfam" id="PF01061">
    <property type="entry name" value="ABC2_membrane"/>
    <property type="match status" value="1"/>
</dbReference>
<organism evidence="11 12">
    <name type="scientific">Durusdinium trenchii</name>
    <dbReference type="NCBI Taxonomy" id="1381693"/>
    <lineage>
        <taxon>Eukaryota</taxon>
        <taxon>Sar</taxon>
        <taxon>Alveolata</taxon>
        <taxon>Dinophyceae</taxon>
        <taxon>Suessiales</taxon>
        <taxon>Symbiodiniaceae</taxon>
        <taxon>Durusdinium</taxon>
    </lineage>
</organism>
<feature type="transmembrane region" description="Helical" evidence="9">
    <location>
        <begin position="335"/>
        <end position="354"/>
    </location>
</feature>
<evidence type="ECO:0000256" key="1">
    <source>
        <dbReference type="ARBA" id="ARBA00004141"/>
    </source>
</evidence>
<evidence type="ECO:0000256" key="9">
    <source>
        <dbReference type="SAM" id="Phobius"/>
    </source>
</evidence>
<protein>
    <submittedName>
        <fullName evidence="11">ABC transporter G family member 7 (ABC transporter ABCG.7) (AtABCG7) (White-brown complex homolog protein 7) (AtWBC7)</fullName>
    </submittedName>
</protein>
<evidence type="ECO:0000256" key="2">
    <source>
        <dbReference type="ARBA" id="ARBA00022448"/>
    </source>
</evidence>
<sequence length="475" mass="51246">MDDVSSNDLCWRDLAVSVSGKQLLNDCNGIARAGRLMGILGPSGAGKSTLLSALSGTLPRRFTVSGHVWSASRVGVAEGNTSAHQDDPFFLELTVYETLCFASQLAGRSLMAAQHEAEGLLQRVGLAAAATRRVDHTTKGEQRRLAVACAIAGEDQGVGRCPRALLADEPTTGLDAFQAQRVAELLKELAVTRSCVALCSLHQPRSSMWRCLEDVLVMAPGGFVVYCGRADEMPKHFSSLGHSCIEEGVNPAEFAIDLVSIDHESQTQAMKDRLRIEKLDFSWRRSSENLVPRRRSGAVLPPNDRFGFRRSSARALGLLVKRATLQIGRDHVTNVLRLVGTAGLALVFGLHFGRLDGGGLPTARSVAARICLVSFGVIAMAMLAMARAVDRFAKERAIVHRERLSRCYSGFVYLLSKVSLTDFAAPTLQETSDGLHPGSNGLQPTLQETSDRAAAECAPGTLRGYQRHITALAEQ</sequence>
<evidence type="ECO:0000256" key="4">
    <source>
        <dbReference type="ARBA" id="ARBA00022741"/>
    </source>
</evidence>
<evidence type="ECO:0000259" key="10">
    <source>
        <dbReference type="PROSITE" id="PS50893"/>
    </source>
</evidence>
<dbReference type="Pfam" id="PF00005">
    <property type="entry name" value="ABC_tran"/>
    <property type="match status" value="1"/>
</dbReference>
<feature type="domain" description="ABC transporter" evidence="10">
    <location>
        <begin position="9"/>
        <end position="245"/>
    </location>
</feature>
<dbReference type="Pfam" id="PF19055">
    <property type="entry name" value="ABC2_membrane_7"/>
    <property type="match status" value="1"/>
</dbReference>
<evidence type="ECO:0000256" key="8">
    <source>
        <dbReference type="SAM" id="MobiDB-lite"/>
    </source>
</evidence>
<dbReference type="Proteomes" id="UP001642464">
    <property type="component" value="Unassembled WGS sequence"/>
</dbReference>
<dbReference type="InterPro" id="IPR043926">
    <property type="entry name" value="ABCG_dom"/>
</dbReference>
<dbReference type="EMBL" id="CAXAMM010019413">
    <property type="protein sequence ID" value="CAK9045657.1"/>
    <property type="molecule type" value="Genomic_DNA"/>
</dbReference>
<comment type="caution">
    <text evidence="11">The sequence shown here is derived from an EMBL/GenBank/DDBJ whole genome shotgun (WGS) entry which is preliminary data.</text>
</comment>
<reference evidence="11 12" key="1">
    <citation type="submission" date="2024-02" db="EMBL/GenBank/DDBJ databases">
        <authorList>
            <person name="Chen Y."/>
            <person name="Shah S."/>
            <person name="Dougan E. K."/>
            <person name="Thang M."/>
            <person name="Chan C."/>
        </authorList>
    </citation>
    <scope>NUCLEOTIDE SEQUENCE [LARGE SCALE GENOMIC DNA]</scope>
</reference>
<evidence type="ECO:0000313" key="11">
    <source>
        <dbReference type="EMBL" id="CAK9045657.1"/>
    </source>
</evidence>
<keyword evidence="2" id="KW-0813">Transport</keyword>
<keyword evidence="12" id="KW-1185">Reference proteome</keyword>
<gene>
    <name evidence="11" type="ORF">SCF082_LOCUS25792</name>
</gene>
<keyword evidence="5" id="KW-0067">ATP-binding</keyword>
<keyword evidence="7 9" id="KW-0472">Membrane</keyword>
<keyword evidence="4" id="KW-0547">Nucleotide-binding</keyword>